<keyword evidence="5 7" id="KW-1133">Transmembrane helix</keyword>
<keyword evidence="3" id="KW-1003">Cell membrane</keyword>
<keyword evidence="4 7" id="KW-0812">Transmembrane</keyword>
<dbReference type="AlphaFoldDB" id="A0A7J5UU23"/>
<evidence type="ECO:0000256" key="2">
    <source>
        <dbReference type="ARBA" id="ARBA00007362"/>
    </source>
</evidence>
<dbReference type="SUPFAM" id="SSF103481">
    <property type="entry name" value="Multidrug resistance efflux transporter EmrE"/>
    <property type="match status" value="2"/>
</dbReference>
<dbReference type="OrthoDB" id="5186724at2"/>
<comment type="caution">
    <text evidence="9">The sequence shown here is derived from an EMBL/GenBank/DDBJ whole genome shotgun (WGS) entry which is preliminary data.</text>
</comment>
<evidence type="ECO:0000256" key="6">
    <source>
        <dbReference type="ARBA" id="ARBA00023136"/>
    </source>
</evidence>
<evidence type="ECO:0000256" key="5">
    <source>
        <dbReference type="ARBA" id="ARBA00022989"/>
    </source>
</evidence>
<feature type="transmembrane region" description="Helical" evidence="7">
    <location>
        <begin position="92"/>
        <end position="112"/>
    </location>
</feature>
<feature type="transmembrane region" description="Helical" evidence="7">
    <location>
        <begin position="149"/>
        <end position="169"/>
    </location>
</feature>
<feature type="domain" description="EamA" evidence="8">
    <location>
        <begin position="7"/>
        <end position="136"/>
    </location>
</feature>
<evidence type="ECO:0000256" key="4">
    <source>
        <dbReference type="ARBA" id="ARBA00022692"/>
    </source>
</evidence>
<comment type="similarity">
    <text evidence="2">Belongs to the EamA transporter family.</text>
</comment>
<gene>
    <name evidence="9" type="ORF">GB883_02235</name>
</gene>
<sequence length="305" mass="31414">MVAGSSLVAATLFWAGNYVLGAVAVGQMDPLSLVVLRWALALVPLVVIAQLTEKPDWREVVRHWPWLVTLSLTGLAGYNLLLYAALEHTSPFNASLINAFAPALILLAAAVFLRQRLTLWGVAGVLVALVGVLVVLTDGALADLASLDLGAGDLLMLGAIGVWTAYTIIGRRAPALPPIASTAAQAAVTLVATTPFAVAGGLDLPRDAGGAWSLVFIALFPSVLSYLLWNRALTVFEAGRAGVYLNLITVFTALATVLMGQPLHLAQVLGGVLVLAGVALTGRRPPAPALADTVGAGGAPQARGA</sequence>
<evidence type="ECO:0000256" key="7">
    <source>
        <dbReference type="SAM" id="Phobius"/>
    </source>
</evidence>
<dbReference type="Proteomes" id="UP000451860">
    <property type="component" value="Unassembled WGS sequence"/>
</dbReference>
<dbReference type="EMBL" id="WHJE01000005">
    <property type="protein sequence ID" value="KAE8765789.1"/>
    <property type="molecule type" value="Genomic_DNA"/>
</dbReference>
<comment type="subcellular location">
    <subcellularLocation>
        <location evidence="1">Cell membrane</location>
        <topology evidence="1">Multi-pass membrane protein</topology>
    </subcellularLocation>
</comment>
<evidence type="ECO:0000313" key="9">
    <source>
        <dbReference type="EMBL" id="KAE8765789.1"/>
    </source>
</evidence>
<protein>
    <submittedName>
        <fullName evidence="9">EamA family transporter</fullName>
    </submittedName>
</protein>
<feature type="transmembrane region" description="Helical" evidence="7">
    <location>
        <begin position="64"/>
        <end position="86"/>
    </location>
</feature>
<reference evidence="9 10" key="1">
    <citation type="submission" date="2019-10" db="EMBL/GenBank/DDBJ databases">
        <title>Georgenia wutianyii sp. nov. and Georgenia yuyongxinii sp. nov. isolated from plateau pika (Ochotona curzoniae) in the Qinghai-Tibet plateau of China.</title>
        <authorList>
            <person name="Tian Z."/>
        </authorList>
    </citation>
    <scope>NUCLEOTIDE SEQUENCE [LARGE SCALE GENOMIC DNA]</scope>
    <source>
        <strain evidence="9 10">DSM 21501</strain>
    </source>
</reference>
<keyword evidence="6 7" id="KW-0472">Membrane</keyword>
<dbReference type="GO" id="GO:0005886">
    <property type="term" value="C:plasma membrane"/>
    <property type="evidence" value="ECO:0007669"/>
    <property type="project" value="UniProtKB-SubCell"/>
</dbReference>
<dbReference type="PANTHER" id="PTHR42920">
    <property type="entry name" value="OS03G0707200 PROTEIN-RELATED"/>
    <property type="match status" value="1"/>
</dbReference>
<evidence type="ECO:0000256" key="1">
    <source>
        <dbReference type="ARBA" id="ARBA00004651"/>
    </source>
</evidence>
<feature type="transmembrane region" description="Helical" evidence="7">
    <location>
        <begin position="176"/>
        <end position="198"/>
    </location>
</feature>
<evidence type="ECO:0000259" key="8">
    <source>
        <dbReference type="Pfam" id="PF00892"/>
    </source>
</evidence>
<dbReference type="InterPro" id="IPR051258">
    <property type="entry name" value="Diverse_Substrate_Transporter"/>
</dbReference>
<organism evidence="9 10">
    <name type="scientific">Georgenia thermotolerans</name>
    <dbReference type="NCBI Taxonomy" id="527326"/>
    <lineage>
        <taxon>Bacteria</taxon>
        <taxon>Bacillati</taxon>
        <taxon>Actinomycetota</taxon>
        <taxon>Actinomycetes</taxon>
        <taxon>Micrococcales</taxon>
        <taxon>Bogoriellaceae</taxon>
        <taxon>Georgenia</taxon>
    </lineage>
</organism>
<dbReference type="InterPro" id="IPR000620">
    <property type="entry name" value="EamA_dom"/>
</dbReference>
<proteinExistence type="inferred from homology"/>
<feature type="transmembrane region" description="Helical" evidence="7">
    <location>
        <begin position="241"/>
        <end position="259"/>
    </location>
</feature>
<dbReference type="Pfam" id="PF00892">
    <property type="entry name" value="EamA"/>
    <property type="match status" value="2"/>
</dbReference>
<feature type="transmembrane region" description="Helical" evidence="7">
    <location>
        <begin position="31"/>
        <end position="52"/>
    </location>
</feature>
<feature type="domain" description="EamA" evidence="8">
    <location>
        <begin position="152"/>
        <end position="281"/>
    </location>
</feature>
<dbReference type="InterPro" id="IPR037185">
    <property type="entry name" value="EmrE-like"/>
</dbReference>
<evidence type="ECO:0000256" key="3">
    <source>
        <dbReference type="ARBA" id="ARBA00022475"/>
    </source>
</evidence>
<dbReference type="PANTHER" id="PTHR42920:SF11">
    <property type="entry name" value="INNER MEMBRANE PROTEIN YTFF"/>
    <property type="match status" value="1"/>
</dbReference>
<feature type="transmembrane region" description="Helical" evidence="7">
    <location>
        <begin position="119"/>
        <end position="137"/>
    </location>
</feature>
<name>A0A7J5UU23_9MICO</name>
<evidence type="ECO:0000313" key="10">
    <source>
        <dbReference type="Proteomes" id="UP000451860"/>
    </source>
</evidence>
<feature type="transmembrane region" description="Helical" evidence="7">
    <location>
        <begin position="210"/>
        <end position="229"/>
    </location>
</feature>
<accession>A0A7J5UU23</accession>
<keyword evidence="10" id="KW-1185">Reference proteome</keyword>